<dbReference type="InterPro" id="IPR031100">
    <property type="entry name" value="LOG_fam"/>
</dbReference>
<dbReference type="SUPFAM" id="SSF102405">
    <property type="entry name" value="MCP/YpsA-like"/>
    <property type="match status" value="2"/>
</dbReference>
<accession>A0A0G0JH49</accession>
<dbReference type="Gene3D" id="3.40.50.450">
    <property type="match status" value="2"/>
</dbReference>
<dbReference type="AlphaFoldDB" id="A0A0G0JH49"/>
<dbReference type="Proteomes" id="UP000034849">
    <property type="component" value="Unassembled WGS sequence"/>
</dbReference>
<dbReference type="PATRIC" id="fig|1619046.3.peg.650"/>
<comment type="caution">
    <text evidence="1">The sequence shown here is derived from an EMBL/GenBank/DDBJ whole genome shotgun (WGS) entry which is preliminary data.</text>
</comment>
<dbReference type="InterPro" id="IPR005269">
    <property type="entry name" value="LOG"/>
</dbReference>
<dbReference type="PANTHER" id="PTHR43393:SF3">
    <property type="entry name" value="LYSINE DECARBOXYLASE-LIKE PROTEIN"/>
    <property type="match status" value="1"/>
</dbReference>
<dbReference type="PANTHER" id="PTHR43393">
    <property type="entry name" value="CYTOKININ RIBOSIDE 5'-MONOPHOSPHATE PHOSPHORIBOHYDROLASE"/>
    <property type="match status" value="1"/>
</dbReference>
<gene>
    <name evidence="1" type="ORF">US42_C0009G0021</name>
</gene>
<protein>
    <recommendedName>
        <fullName evidence="3">Cytokinin riboside 5'-monophosphate phosphoribohydrolase</fullName>
    </recommendedName>
</protein>
<dbReference type="GO" id="GO:0005829">
    <property type="term" value="C:cytosol"/>
    <property type="evidence" value="ECO:0007669"/>
    <property type="project" value="TreeGrafter"/>
</dbReference>
<dbReference type="InterPro" id="IPR052341">
    <property type="entry name" value="LOG_family_nucleotidases"/>
</dbReference>
<dbReference type="EMBL" id="LBSX01000009">
    <property type="protein sequence ID" value="KKQ27431.1"/>
    <property type="molecule type" value="Genomic_DNA"/>
</dbReference>
<dbReference type="NCBIfam" id="TIGR00730">
    <property type="entry name" value="Rossman fold protein, TIGR00730 family"/>
    <property type="match status" value="2"/>
</dbReference>
<evidence type="ECO:0008006" key="3">
    <source>
        <dbReference type="Google" id="ProtNLM"/>
    </source>
</evidence>
<organism evidence="1 2">
    <name type="scientific">Candidatus Magasanikbacteria bacterium GW2011_GWC2_37_14</name>
    <dbReference type="NCBI Taxonomy" id="1619046"/>
    <lineage>
        <taxon>Bacteria</taxon>
        <taxon>Candidatus Magasanikiibacteriota</taxon>
    </lineage>
</organism>
<dbReference type="GO" id="GO:0009691">
    <property type="term" value="P:cytokinin biosynthetic process"/>
    <property type="evidence" value="ECO:0007669"/>
    <property type="project" value="InterPro"/>
</dbReference>
<evidence type="ECO:0000313" key="2">
    <source>
        <dbReference type="Proteomes" id="UP000034849"/>
    </source>
</evidence>
<proteinExistence type="predicted"/>
<name>A0A0G0JH49_9BACT</name>
<evidence type="ECO:0000313" key="1">
    <source>
        <dbReference type="EMBL" id="KKQ27431.1"/>
    </source>
</evidence>
<sequence>MREEEIKKMELLKNKDFSFSINSEGDYRDTWRIFRIMAEFVEGYQFLSQFKNEVTILGSARLHHDNKYCLIARDLGKILAENGFTVITGGGPGIMEAGNHGAHDAGGESIGINIQLPFEQRVNEYVTKSAGFYYFFTRKVMLTSPANAFVFFPGGYGTMDEFFEIVDLMDLRKMQKLPIILVGREFWQPLIDFLRNKAVPIESVSDEIINSWHIVETAAEAYEFIKNTKDTDVECELSPLNFRCNQKLDWKIFRIMAEMVEGFEFLTGIKNAVNVLGTKSVAPESEYYKTAYNLGKCLAAENFTVVSGGGPGTMEAVSRGAFEVGGQAIGINMKYGYKERKNSYLTKAIGFQFPYIRKLIITSPSTAFVFLPGGFGTLHQLFEVLTLIETKKMEPMPILLYNHKYWEPLLAFIKQTMVHKFQTVGDSDDELFQVVDDEAHLMDIIKEFSAKRKGRLQALQLTNSGHED</sequence>
<reference evidence="1 2" key="1">
    <citation type="journal article" date="2015" name="Nature">
        <title>rRNA introns, odd ribosomes, and small enigmatic genomes across a large radiation of phyla.</title>
        <authorList>
            <person name="Brown C.T."/>
            <person name="Hug L.A."/>
            <person name="Thomas B.C."/>
            <person name="Sharon I."/>
            <person name="Castelle C.J."/>
            <person name="Singh A."/>
            <person name="Wilkins M.J."/>
            <person name="Williams K.H."/>
            <person name="Banfield J.F."/>
        </authorList>
    </citation>
    <scope>NUCLEOTIDE SEQUENCE [LARGE SCALE GENOMIC DNA]</scope>
</reference>
<dbReference type="Pfam" id="PF03641">
    <property type="entry name" value="Lysine_decarbox"/>
    <property type="match status" value="2"/>
</dbReference>
<dbReference type="GO" id="GO:0016787">
    <property type="term" value="F:hydrolase activity"/>
    <property type="evidence" value="ECO:0007669"/>
    <property type="project" value="InterPro"/>
</dbReference>
<dbReference type="STRING" id="1619046.US42_C0009G0021"/>